<gene>
    <name evidence="3" type="ORF">F2P81_021023</name>
    <name evidence="2" type="ORF">SMAX5B_018322</name>
</gene>
<evidence type="ECO:0000256" key="1">
    <source>
        <dbReference type="SAM" id="MobiDB-lite"/>
    </source>
</evidence>
<accession>A0A2U9C8M3</accession>
<dbReference type="AlphaFoldDB" id="A0A2U9C8M3"/>
<feature type="compositionally biased region" description="Polar residues" evidence="1">
    <location>
        <begin position="85"/>
        <end position="94"/>
    </location>
</feature>
<evidence type="ECO:0000313" key="4">
    <source>
        <dbReference type="Proteomes" id="UP000246464"/>
    </source>
</evidence>
<evidence type="ECO:0000313" key="3">
    <source>
        <dbReference type="EMBL" id="KAF0026286.1"/>
    </source>
</evidence>
<evidence type="ECO:0000313" key="2">
    <source>
        <dbReference type="EMBL" id="AWP12925.1"/>
    </source>
</evidence>
<dbReference type="EMBL" id="VEVO01000019">
    <property type="protein sequence ID" value="KAF0026286.1"/>
    <property type="molecule type" value="Genomic_DNA"/>
</dbReference>
<sequence length="107" mass="12133">MQLHPPITTARCCHTVHKLFLRCMVSIQCASVYLKQPLTNNDFHGKWAINALLTLETGALETCSGCFGRSLRRSVQPELHLVHTSAKQTKQKSPNWEKKKKKVDTDC</sequence>
<organism evidence="2 4">
    <name type="scientific">Scophthalmus maximus</name>
    <name type="common">Turbot</name>
    <name type="synonym">Psetta maxima</name>
    <dbReference type="NCBI Taxonomy" id="52904"/>
    <lineage>
        <taxon>Eukaryota</taxon>
        <taxon>Metazoa</taxon>
        <taxon>Chordata</taxon>
        <taxon>Craniata</taxon>
        <taxon>Vertebrata</taxon>
        <taxon>Euteleostomi</taxon>
        <taxon>Actinopterygii</taxon>
        <taxon>Neopterygii</taxon>
        <taxon>Teleostei</taxon>
        <taxon>Neoteleostei</taxon>
        <taxon>Acanthomorphata</taxon>
        <taxon>Carangaria</taxon>
        <taxon>Pleuronectiformes</taxon>
        <taxon>Pleuronectoidei</taxon>
        <taxon>Scophthalmidae</taxon>
        <taxon>Scophthalmus</taxon>
    </lineage>
</organism>
<name>A0A2U9C8M3_SCOMX</name>
<dbReference type="EMBL" id="CP026256">
    <property type="protein sequence ID" value="AWP12925.1"/>
    <property type="molecule type" value="Genomic_DNA"/>
</dbReference>
<keyword evidence="4" id="KW-1185">Reference proteome</keyword>
<feature type="compositionally biased region" description="Basic residues" evidence="1">
    <location>
        <begin position="98"/>
        <end position="107"/>
    </location>
</feature>
<reference evidence="2 4" key="1">
    <citation type="submission" date="2017-12" db="EMBL/GenBank/DDBJ databases">
        <title>Integrating genomic resources of turbot (Scophthalmus maximus) in depth evaluation of genetic and physical mapping variation across individuals.</title>
        <authorList>
            <person name="Martinez P."/>
        </authorList>
    </citation>
    <scope>NUCLEOTIDE SEQUENCE [LARGE SCALE GENOMIC DNA]</scope>
</reference>
<reference evidence="3 5" key="2">
    <citation type="submission" date="2019-06" db="EMBL/GenBank/DDBJ databases">
        <title>Draft genomes of female and male turbot (Scophthalmus maximus).</title>
        <authorList>
            <person name="Xu H."/>
            <person name="Xu X.-W."/>
            <person name="Shao C."/>
            <person name="Chen S."/>
        </authorList>
    </citation>
    <scope>NUCLEOTIDE SEQUENCE [LARGE SCALE GENOMIC DNA]</scope>
    <source>
        <strain evidence="3">Ysfricsl-2016a</strain>
        <tissue evidence="3">Blood</tissue>
    </source>
</reference>
<proteinExistence type="predicted"/>
<feature type="region of interest" description="Disordered" evidence="1">
    <location>
        <begin position="82"/>
        <end position="107"/>
    </location>
</feature>
<evidence type="ECO:0000313" key="5">
    <source>
        <dbReference type="Proteomes" id="UP000438429"/>
    </source>
</evidence>
<dbReference type="Proteomes" id="UP000246464">
    <property type="component" value="Chromosome 14"/>
</dbReference>
<protein>
    <submittedName>
        <fullName evidence="2">Uncharacterized protein</fullName>
    </submittedName>
</protein>
<dbReference type="Proteomes" id="UP000438429">
    <property type="component" value="Unassembled WGS sequence"/>
</dbReference>